<comment type="caution">
    <text evidence="1">The sequence shown here is derived from an EMBL/GenBank/DDBJ whole genome shotgun (WGS) entry which is preliminary data.</text>
</comment>
<evidence type="ECO:0000313" key="2">
    <source>
        <dbReference type="Proteomes" id="UP001296873"/>
    </source>
</evidence>
<keyword evidence="2" id="KW-1185">Reference proteome</keyword>
<proteinExistence type="predicted"/>
<evidence type="ECO:0000313" key="1">
    <source>
        <dbReference type="EMBL" id="MBK1666730.1"/>
    </source>
</evidence>
<accession>A0ABS1D8N0</accession>
<gene>
    <name evidence="1" type="ORF">CKO28_01550</name>
</gene>
<dbReference type="Proteomes" id="UP001296873">
    <property type="component" value="Unassembled WGS sequence"/>
</dbReference>
<name>A0ABS1D8N0_9PROT</name>
<sequence length="71" mass="8294">MIGSFLLLVSAIRDTVLRWWIWVLRHRRYQPGLAGLRRTLTARHQEARDRPLLDSLTLAAGAFFLMLSYLL</sequence>
<reference evidence="1 2" key="1">
    <citation type="journal article" date="2020" name="Microorganisms">
        <title>Osmotic Adaptation and Compatible Solute Biosynthesis of Phototrophic Bacteria as Revealed from Genome Analyses.</title>
        <authorList>
            <person name="Imhoff J.F."/>
            <person name="Rahn T."/>
            <person name="Kunzel S."/>
            <person name="Keller A."/>
            <person name="Neulinger S.C."/>
        </authorList>
    </citation>
    <scope>NUCLEOTIDE SEQUENCE [LARGE SCALE GENOMIC DNA]</scope>
    <source>
        <strain evidence="1 2">DSM 9895</strain>
    </source>
</reference>
<organism evidence="1 2">
    <name type="scientific">Rhodovibrio sodomensis</name>
    <dbReference type="NCBI Taxonomy" id="1088"/>
    <lineage>
        <taxon>Bacteria</taxon>
        <taxon>Pseudomonadati</taxon>
        <taxon>Pseudomonadota</taxon>
        <taxon>Alphaproteobacteria</taxon>
        <taxon>Rhodospirillales</taxon>
        <taxon>Rhodovibrionaceae</taxon>
        <taxon>Rhodovibrio</taxon>
    </lineage>
</organism>
<protein>
    <submittedName>
        <fullName evidence="1">Uncharacterized protein</fullName>
    </submittedName>
</protein>
<dbReference type="EMBL" id="NRRL01000001">
    <property type="protein sequence ID" value="MBK1666730.1"/>
    <property type="molecule type" value="Genomic_DNA"/>
</dbReference>